<dbReference type="Gene3D" id="3.10.50.40">
    <property type="match status" value="3"/>
</dbReference>
<evidence type="ECO:0000256" key="4">
    <source>
        <dbReference type="ARBA" id="ARBA00022692"/>
    </source>
</evidence>
<dbReference type="STRING" id="1499967.U27_06947"/>
<evidence type="ECO:0000256" key="7">
    <source>
        <dbReference type="ARBA" id="ARBA00023186"/>
    </source>
</evidence>
<evidence type="ECO:0000256" key="6">
    <source>
        <dbReference type="ARBA" id="ARBA00023136"/>
    </source>
</evidence>
<dbReference type="GO" id="GO:0003755">
    <property type="term" value="F:peptidyl-prolyl cis-trans isomerase activity"/>
    <property type="evidence" value="ECO:0007669"/>
    <property type="project" value="UniProtKB-KW"/>
</dbReference>
<evidence type="ECO:0000256" key="8">
    <source>
        <dbReference type="ARBA" id="ARBA00038408"/>
    </source>
</evidence>
<feature type="coiled-coil region" evidence="12">
    <location>
        <begin position="590"/>
        <end position="617"/>
    </location>
</feature>
<keyword evidence="11 15" id="KW-0413">Isomerase</keyword>
<gene>
    <name evidence="15" type="ORF">U27_06947</name>
</gene>
<evidence type="ECO:0000259" key="14">
    <source>
        <dbReference type="PROSITE" id="PS50198"/>
    </source>
</evidence>
<dbReference type="HOGENOM" id="CLU_023843_1_0_0"/>
<dbReference type="PROSITE" id="PS50198">
    <property type="entry name" value="PPIC_PPIASE_2"/>
    <property type="match status" value="1"/>
</dbReference>
<dbReference type="eggNOG" id="COG0760">
    <property type="taxonomic scope" value="Bacteria"/>
</dbReference>
<keyword evidence="6 13" id="KW-0472">Membrane</keyword>
<dbReference type="PANTHER" id="PTHR47529">
    <property type="entry name" value="PEPTIDYL-PROLYL CIS-TRANS ISOMERASE D"/>
    <property type="match status" value="1"/>
</dbReference>
<protein>
    <recommendedName>
        <fullName evidence="9">Periplasmic chaperone PpiD</fullName>
    </recommendedName>
    <alternativeName>
        <fullName evidence="10">Periplasmic folding chaperone</fullName>
    </alternativeName>
</protein>
<evidence type="ECO:0000313" key="16">
    <source>
        <dbReference type="Proteomes" id="UP000030661"/>
    </source>
</evidence>
<dbReference type="Proteomes" id="UP000030661">
    <property type="component" value="Unassembled WGS sequence"/>
</dbReference>
<dbReference type="SUPFAM" id="SSF109998">
    <property type="entry name" value="Triger factor/SurA peptide-binding domain-like"/>
    <property type="match status" value="1"/>
</dbReference>
<comment type="similarity">
    <text evidence="8">Belongs to the PpiD chaperone family.</text>
</comment>
<comment type="subcellular location">
    <subcellularLocation>
        <location evidence="1">Cell inner membrane</location>
        <topology evidence="1">Single-pass type II membrane protein</topology>
        <orientation evidence="1">Periplasmic side</orientation>
    </subcellularLocation>
</comment>
<evidence type="ECO:0000256" key="2">
    <source>
        <dbReference type="ARBA" id="ARBA00022475"/>
    </source>
</evidence>
<feature type="coiled-coil region" evidence="12">
    <location>
        <begin position="491"/>
        <end position="521"/>
    </location>
</feature>
<feature type="domain" description="PpiC" evidence="14">
    <location>
        <begin position="269"/>
        <end position="371"/>
    </location>
</feature>
<evidence type="ECO:0000256" key="1">
    <source>
        <dbReference type="ARBA" id="ARBA00004382"/>
    </source>
</evidence>
<evidence type="ECO:0000256" key="12">
    <source>
        <dbReference type="SAM" id="Coils"/>
    </source>
</evidence>
<accession>A0A081C5V6</accession>
<organism evidence="15">
    <name type="scientific">Vecturithrix granuli</name>
    <dbReference type="NCBI Taxonomy" id="1499967"/>
    <lineage>
        <taxon>Bacteria</taxon>
        <taxon>Candidatus Moduliflexota</taxon>
        <taxon>Candidatus Vecturitrichia</taxon>
        <taxon>Candidatus Vecturitrichales</taxon>
        <taxon>Candidatus Vecturitrichaceae</taxon>
        <taxon>Candidatus Vecturithrix</taxon>
    </lineage>
</organism>
<proteinExistence type="inferred from homology"/>
<evidence type="ECO:0000313" key="15">
    <source>
        <dbReference type="EMBL" id="GAK59961.1"/>
    </source>
</evidence>
<keyword evidence="12" id="KW-0175">Coiled coil</keyword>
<evidence type="ECO:0000256" key="9">
    <source>
        <dbReference type="ARBA" id="ARBA00040743"/>
    </source>
</evidence>
<keyword evidence="2" id="KW-1003">Cell membrane</keyword>
<dbReference type="SUPFAM" id="SSF54534">
    <property type="entry name" value="FKBP-like"/>
    <property type="match status" value="1"/>
</dbReference>
<keyword evidence="4 13" id="KW-0812">Transmembrane</keyword>
<dbReference type="Pfam" id="PF13624">
    <property type="entry name" value="SurA_N_3"/>
    <property type="match status" value="1"/>
</dbReference>
<dbReference type="EMBL" id="DF820471">
    <property type="protein sequence ID" value="GAK59961.1"/>
    <property type="molecule type" value="Genomic_DNA"/>
</dbReference>
<name>A0A081C5V6_VECG1</name>
<dbReference type="InterPro" id="IPR052029">
    <property type="entry name" value="PpiD_chaperone"/>
</dbReference>
<keyword evidence="11" id="KW-0697">Rotamase</keyword>
<dbReference type="Gene3D" id="1.10.4030.10">
    <property type="entry name" value="Porin chaperone SurA, peptide-binding domain"/>
    <property type="match status" value="1"/>
</dbReference>
<evidence type="ECO:0000256" key="11">
    <source>
        <dbReference type="PROSITE-ProRule" id="PRU00278"/>
    </source>
</evidence>
<dbReference type="AlphaFoldDB" id="A0A081C5V6"/>
<evidence type="ECO:0000256" key="13">
    <source>
        <dbReference type="SAM" id="Phobius"/>
    </source>
</evidence>
<keyword evidence="3" id="KW-0997">Cell inner membrane</keyword>
<keyword evidence="7" id="KW-0143">Chaperone</keyword>
<dbReference type="InterPro" id="IPR027304">
    <property type="entry name" value="Trigger_fact/SurA_dom_sf"/>
</dbReference>
<dbReference type="InterPro" id="IPR046357">
    <property type="entry name" value="PPIase_dom_sf"/>
</dbReference>
<reference evidence="15" key="1">
    <citation type="journal article" date="2015" name="PeerJ">
        <title>First genomic representation of candidate bacterial phylum KSB3 points to enhanced environmental sensing as a trigger of wastewater bulking.</title>
        <authorList>
            <person name="Sekiguchi Y."/>
            <person name="Ohashi A."/>
            <person name="Parks D.H."/>
            <person name="Yamauchi T."/>
            <person name="Tyson G.W."/>
            <person name="Hugenholtz P."/>
        </authorList>
    </citation>
    <scope>NUCLEOTIDE SEQUENCE [LARGE SCALE GENOMIC DNA]</scope>
</reference>
<evidence type="ECO:0000256" key="5">
    <source>
        <dbReference type="ARBA" id="ARBA00022989"/>
    </source>
</evidence>
<feature type="transmembrane region" description="Helical" evidence="13">
    <location>
        <begin position="12"/>
        <end position="32"/>
    </location>
</feature>
<dbReference type="Pfam" id="PF13616">
    <property type="entry name" value="Rotamase_3"/>
    <property type="match status" value="1"/>
</dbReference>
<keyword evidence="16" id="KW-1185">Reference proteome</keyword>
<dbReference type="GO" id="GO:0005886">
    <property type="term" value="C:plasma membrane"/>
    <property type="evidence" value="ECO:0007669"/>
    <property type="project" value="UniProtKB-SubCell"/>
</dbReference>
<dbReference type="PANTHER" id="PTHR47529:SF1">
    <property type="entry name" value="PERIPLASMIC CHAPERONE PPID"/>
    <property type="match status" value="1"/>
</dbReference>
<dbReference type="InterPro" id="IPR000297">
    <property type="entry name" value="PPIase_PpiC"/>
</dbReference>
<evidence type="ECO:0000256" key="10">
    <source>
        <dbReference type="ARBA" id="ARBA00042775"/>
    </source>
</evidence>
<keyword evidence="5 13" id="KW-1133">Transmembrane helix</keyword>
<evidence type="ECO:0000256" key="3">
    <source>
        <dbReference type="ARBA" id="ARBA00022519"/>
    </source>
</evidence>
<sequence>MLESMRQNLKSLQIFLWLVIAAFIGTIFLVWGQGGRTGGVASQDAVAWVNGTPISLSSLENSYRNIYAFYKQMYGENLTSDVLKSLQLDQVALNQITQRELLLQEAQKYDLRVSNQELISTIQDIPQFQKNNRFDPDLYTQTLARARLTPQEFEEQTEKSLLVEKLELLIKQTVRISDQELVEDYTAQNDKIEVEGLLVKVEPFKERAEFTDEELQAYYDAHKETFKTPDRIKVQYLHFDPQKIKEEVTPTEEEIRQYYDAHEAEFNKGKEVHARHILFRVEQTAEEEAVNQVKAKAEEVLQQLKGGADFAEMAKTHSEDTASGKEGGDLGFFSKGMMIPEFEQAAFALSPGEISELVRTQFGFHIIKVEEVREEADPYVKATPEIIDRLKLAQAKEIAAERAEISYEDLLETENLEEVAAKDAMEVHVSNFFAKGEPIDENTMALPQVQDVAMTLTADQKFSQPIETPSGYYLLGFLELKESYIPEMDEIKDQVEQAVRAEKAKELAKAEIERIEQALVNGMAWDTILANTEEYTVEKLSPRPFSRRQSYIAEVRGNTEDFVKMAFGLHDGEYSEVFELSEAYTILRVKNRIASDMVKFEDEKETLRQQLLRQKQDTVFREFTEELRQKADIKVKENLFS</sequence>